<gene>
    <name evidence="1" type="ORF">GCM10025866_05430</name>
</gene>
<dbReference type="Proteomes" id="UP001321498">
    <property type="component" value="Chromosome"/>
</dbReference>
<reference evidence="2" key="1">
    <citation type="journal article" date="2019" name="Int. J. Syst. Evol. Microbiol.">
        <title>The Global Catalogue of Microorganisms (GCM) 10K type strain sequencing project: providing services to taxonomists for standard genome sequencing and annotation.</title>
        <authorList>
            <consortium name="The Broad Institute Genomics Platform"/>
            <consortium name="The Broad Institute Genome Sequencing Center for Infectious Disease"/>
            <person name="Wu L."/>
            <person name="Ma J."/>
        </authorList>
    </citation>
    <scope>NUCLEOTIDE SEQUENCE [LARGE SCALE GENOMIC DNA]</scope>
    <source>
        <strain evidence="2">NBRC 108725</strain>
    </source>
</reference>
<accession>A0ABN6XIC9</accession>
<sequence>MTPTPTPSESAAPAAALLSVTAESVSVQTADGAVLASYDYRRLTSDVVADLSGFLGEPTQVSFPQSSHQGGGITYQWDGFRVSSEDRWATIPDAELPTYEPRWWIAATAPSARGLAIQTIDGVRVGDSTQEVLSSHPEAVERVELSELPSRYDFFLGPVPPPIPEDDPSYSESHRWSVWVFDEDPTDVLQEMRAPSANFGA</sequence>
<keyword evidence="2" id="KW-1185">Reference proteome</keyword>
<evidence type="ECO:0000313" key="2">
    <source>
        <dbReference type="Proteomes" id="UP001321498"/>
    </source>
</evidence>
<proteinExistence type="predicted"/>
<evidence type="ECO:0000313" key="1">
    <source>
        <dbReference type="EMBL" id="BDZ44634.1"/>
    </source>
</evidence>
<name>A0ABN6XIC9_9MICO</name>
<dbReference type="EMBL" id="AP027731">
    <property type="protein sequence ID" value="BDZ44634.1"/>
    <property type="molecule type" value="Genomic_DNA"/>
</dbReference>
<organism evidence="1 2">
    <name type="scientific">Naasia aerilata</name>
    <dbReference type="NCBI Taxonomy" id="1162966"/>
    <lineage>
        <taxon>Bacteria</taxon>
        <taxon>Bacillati</taxon>
        <taxon>Actinomycetota</taxon>
        <taxon>Actinomycetes</taxon>
        <taxon>Micrococcales</taxon>
        <taxon>Microbacteriaceae</taxon>
        <taxon>Naasia</taxon>
    </lineage>
</organism>
<protein>
    <submittedName>
        <fullName evidence="1">Uncharacterized protein</fullName>
    </submittedName>
</protein>
<dbReference type="RefSeq" id="WP_286278073.1">
    <property type="nucleotide sequence ID" value="NZ_AP027731.1"/>
</dbReference>